<dbReference type="InterPro" id="IPR027417">
    <property type="entry name" value="P-loop_NTPase"/>
</dbReference>
<keyword evidence="5" id="KW-0238">DNA-binding</keyword>
<feature type="compositionally biased region" description="Basic and acidic residues" evidence="9">
    <location>
        <begin position="277"/>
        <end position="290"/>
    </location>
</feature>
<sequence>MPAQRETSEANDPYTTVGLAGSKRPLEVGGANPSARSEIQPVLDPLQTATKKTKLGQSPTQEDFDIAEARSESDLLFDREFLLQDSLLLQKFPSSSDQTGPPAHSVSSSLNGESSASLALPPILFGTNRDTETSHDIDEDDTLLPSSSQPFHQWMDLTLPPEDSSIEGLYAQDKPWEVAKSVASGRDNSDESAGIHHASSTCIIAQQSNYFLPPPQGSFVMATASNGKRLYFPKRPSVLRQPLGQVLADARRTTNELLQSKKGLINQSMDHIMDELEQERRSTTRSEPSHSDFNQPPDGKVTSPATTANSDHAMWVDTYRPRYFTDLVSDEKVNREALLWLKQWDYCVFGRKNPVLATQRVFFRSKARYNGNSSRQDSPAKESEASAPNVASGGEGSPAVGPKDPYQRPYRRILLLAGPPGLGKTTLAHIIARQAGYTTMEINASDDRTGTQVYQKLISITQTHSVRASGKPTALIIDEVDGVVGGKDNGGSGGRDFISLLVDMANAVATPRSQSDHESSTLGGILSTGDRKRKTRTGPPPLMRPIICICNDLYAPALRNLRAVAQVYHLRPPPAAVLARRLQNICQAEAVHIDLSTLVSLSDRAEGDLRSCLHTLQFLRRQLGPQCHLKWEHMQQAPIGIKDSQRSLFQLWERIFVPPDVRSIIRKGLPVKATAPGALGNQQSRTSLARHTYLQQLMGDIEACHEYDKLLMGCFENYPRLRFHDTYFHKMVQFGDWLGFYDRLNTLVYQNHGGGSEGKGALYQYMAYPLLYSHTAFASPFARTLEFSYPRMEYEVTVRRKACEQTLDSLIGGIRSVAARSQWTATRTAQDLMPWLVRILATPITAANAQLLKHEEKLGLSRLVEVMASFGITYQQERDEHGQFQYHLQPPLETTLVSDRPHATIWVELLKPGGPNHAKSASLDSAVRRTTLLPIKYATRQLIAQEVEKENIRRREQLLQDKAPLPATKSSTRALPPTSTEKKSELQSTPASTIPRPIPPPPPPTRAVAKDFFGRPIPSATDSITQTLGSSTPVASPALPRTSTTNSPSMQEKPHGVIWYQYNEGFSNAVRRPVKMSEFMM</sequence>
<dbReference type="GO" id="GO:0003677">
    <property type="term" value="F:DNA binding"/>
    <property type="evidence" value="ECO:0007669"/>
    <property type="project" value="UniProtKB-KW"/>
</dbReference>
<protein>
    <submittedName>
        <fullName evidence="11">Chromosome transmission fidelity protein 18</fullName>
    </submittedName>
</protein>
<feature type="compositionally biased region" description="Polar residues" evidence="9">
    <location>
        <begin position="1041"/>
        <end position="1050"/>
    </location>
</feature>
<feature type="compositionally biased region" description="Polar residues" evidence="9">
    <location>
        <begin position="1020"/>
        <end position="1034"/>
    </location>
</feature>
<dbReference type="Gene3D" id="1.10.8.60">
    <property type="match status" value="1"/>
</dbReference>
<feature type="compositionally biased region" description="Low complexity" evidence="9">
    <location>
        <begin position="105"/>
        <end position="117"/>
    </location>
</feature>
<gene>
    <name evidence="11" type="primary">ctf18</name>
    <name evidence="11" type="ORF">IWQ62_001580</name>
</gene>
<evidence type="ECO:0000259" key="10">
    <source>
        <dbReference type="SMART" id="SM00382"/>
    </source>
</evidence>
<feature type="region of interest" description="Disordered" evidence="9">
    <location>
        <begin position="1019"/>
        <end position="1052"/>
    </location>
</feature>
<feature type="compositionally biased region" description="Polar residues" evidence="9">
    <location>
        <begin position="968"/>
        <end position="979"/>
    </location>
</feature>
<feature type="region of interest" description="Disordered" evidence="9">
    <location>
        <begin position="277"/>
        <end position="308"/>
    </location>
</feature>
<evidence type="ECO:0000256" key="7">
    <source>
        <dbReference type="ARBA" id="ARBA00023306"/>
    </source>
</evidence>
<dbReference type="InterPro" id="IPR053016">
    <property type="entry name" value="CTF18-RFC_complex"/>
</dbReference>
<evidence type="ECO:0000256" key="1">
    <source>
        <dbReference type="ARBA" id="ARBA00004123"/>
    </source>
</evidence>
<evidence type="ECO:0000256" key="9">
    <source>
        <dbReference type="SAM" id="MobiDB-lite"/>
    </source>
</evidence>
<dbReference type="OrthoDB" id="2195431at2759"/>
<comment type="similarity">
    <text evidence="8">Belongs to the activator 1 small subunits family. CTF18 subfamily.</text>
</comment>
<dbReference type="AlphaFoldDB" id="A0A9W8E3P2"/>
<evidence type="ECO:0000256" key="2">
    <source>
        <dbReference type="ARBA" id="ARBA00022705"/>
    </source>
</evidence>
<dbReference type="GO" id="GO:0006260">
    <property type="term" value="P:DNA replication"/>
    <property type="evidence" value="ECO:0007669"/>
    <property type="project" value="UniProtKB-KW"/>
</dbReference>
<keyword evidence="4" id="KW-0067">ATP-binding</keyword>
<dbReference type="PANTHER" id="PTHR46765:SF1">
    <property type="entry name" value="P-LOOP CONTAINING NUCLEOSIDE TRIPHOSPHATE HYDROLASES SUPERFAMILY PROTEIN"/>
    <property type="match status" value="1"/>
</dbReference>
<keyword evidence="2" id="KW-0235">DNA replication</keyword>
<keyword evidence="7" id="KW-0131">Cell cycle</keyword>
<comment type="caution">
    <text evidence="11">The sequence shown here is derived from an EMBL/GenBank/DDBJ whole genome shotgun (WGS) entry which is preliminary data.</text>
</comment>
<feature type="region of interest" description="Disordered" evidence="9">
    <location>
        <begin position="93"/>
        <end position="149"/>
    </location>
</feature>
<dbReference type="GO" id="GO:0005524">
    <property type="term" value="F:ATP binding"/>
    <property type="evidence" value="ECO:0007669"/>
    <property type="project" value="UniProtKB-KW"/>
</dbReference>
<feature type="region of interest" description="Disordered" evidence="9">
    <location>
        <begin position="511"/>
        <end position="538"/>
    </location>
</feature>
<proteinExistence type="inferred from homology"/>
<evidence type="ECO:0000256" key="5">
    <source>
        <dbReference type="ARBA" id="ARBA00023125"/>
    </source>
</evidence>
<keyword evidence="6" id="KW-0539">Nucleus</keyword>
<comment type="subcellular location">
    <subcellularLocation>
        <location evidence="1">Nucleus</location>
    </subcellularLocation>
</comment>
<keyword evidence="3" id="KW-0547">Nucleotide-binding</keyword>
<evidence type="ECO:0000313" key="12">
    <source>
        <dbReference type="Proteomes" id="UP001150925"/>
    </source>
</evidence>
<feature type="region of interest" description="Disordered" evidence="9">
    <location>
        <begin position="369"/>
        <end position="404"/>
    </location>
</feature>
<evidence type="ECO:0000313" key="11">
    <source>
        <dbReference type="EMBL" id="KAJ1967874.1"/>
    </source>
</evidence>
<evidence type="ECO:0000256" key="4">
    <source>
        <dbReference type="ARBA" id="ARBA00022840"/>
    </source>
</evidence>
<dbReference type="Pfam" id="PF00004">
    <property type="entry name" value="AAA"/>
    <property type="match status" value="1"/>
</dbReference>
<feature type="compositionally biased region" description="Polar residues" evidence="9">
    <location>
        <begin position="47"/>
        <end position="61"/>
    </location>
</feature>
<evidence type="ECO:0000256" key="3">
    <source>
        <dbReference type="ARBA" id="ARBA00022741"/>
    </source>
</evidence>
<dbReference type="GO" id="GO:0005634">
    <property type="term" value="C:nucleus"/>
    <property type="evidence" value="ECO:0007669"/>
    <property type="project" value="UniProtKB-SubCell"/>
</dbReference>
<feature type="region of interest" description="Disordered" evidence="9">
    <location>
        <begin position="958"/>
        <end position="1005"/>
    </location>
</feature>
<dbReference type="InterPro" id="IPR047854">
    <property type="entry name" value="RFC_lid"/>
</dbReference>
<dbReference type="Proteomes" id="UP001150925">
    <property type="component" value="Unassembled WGS sequence"/>
</dbReference>
<dbReference type="SUPFAM" id="SSF52540">
    <property type="entry name" value="P-loop containing nucleoside triphosphate hydrolases"/>
    <property type="match status" value="1"/>
</dbReference>
<dbReference type="CDD" id="cd00009">
    <property type="entry name" value="AAA"/>
    <property type="match status" value="1"/>
</dbReference>
<keyword evidence="12" id="KW-1185">Reference proteome</keyword>
<dbReference type="PANTHER" id="PTHR46765">
    <property type="entry name" value="P-LOOP CONTAINING NUCLEOSIDE TRIPHOSPHATE HYDROLASES SUPERFAMILY PROTEIN"/>
    <property type="match status" value="1"/>
</dbReference>
<feature type="domain" description="AAA+ ATPase" evidence="10">
    <location>
        <begin position="410"/>
        <end position="573"/>
    </location>
</feature>
<evidence type="ECO:0000256" key="6">
    <source>
        <dbReference type="ARBA" id="ARBA00023242"/>
    </source>
</evidence>
<organism evidence="11 12">
    <name type="scientific">Dispira parvispora</name>
    <dbReference type="NCBI Taxonomy" id="1520584"/>
    <lineage>
        <taxon>Eukaryota</taxon>
        <taxon>Fungi</taxon>
        <taxon>Fungi incertae sedis</taxon>
        <taxon>Zoopagomycota</taxon>
        <taxon>Kickxellomycotina</taxon>
        <taxon>Dimargaritomycetes</taxon>
        <taxon>Dimargaritales</taxon>
        <taxon>Dimargaritaceae</taxon>
        <taxon>Dispira</taxon>
    </lineage>
</organism>
<accession>A0A9W8E3P2</accession>
<dbReference type="InterPro" id="IPR003959">
    <property type="entry name" value="ATPase_AAA_core"/>
</dbReference>
<dbReference type="Gene3D" id="3.40.50.300">
    <property type="entry name" value="P-loop containing nucleotide triphosphate hydrolases"/>
    <property type="match status" value="1"/>
</dbReference>
<feature type="compositionally biased region" description="Pro residues" evidence="9">
    <location>
        <begin position="996"/>
        <end position="1005"/>
    </location>
</feature>
<name>A0A9W8E3P2_9FUNG</name>
<feature type="region of interest" description="Disordered" evidence="9">
    <location>
        <begin position="1"/>
        <end position="64"/>
    </location>
</feature>
<dbReference type="CDD" id="cd18140">
    <property type="entry name" value="HLD_clamp_RFC"/>
    <property type="match status" value="1"/>
</dbReference>
<evidence type="ECO:0000256" key="8">
    <source>
        <dbReference type="ARBA" id="ARBA00043975"/>
    </source>
</evidence>
<dbReference type="EMBL" id="JANBPY010000268">
    <property type="protein sequence ID" value="KAJ1967874.1"/>
    <property type="molecule type" value="Genomic_DNA"/>
</dbReference>
<dbReference type="SMART" id="SM00382">
    <property type="entry name" value="AAA"/>
    <property type="match status" value="1"/>
</dbReference>
<dbReference type="GO" id="GO:0016887">
    <property type="term" value="F:ATP hydrolysis activity"/>
    <property type="evidence" value="ECO:0007669"/>
    <property type="project" value="InterPro"/>
</dbReference>
<dbReference type="InterPro" id="IPR003593">
    <property type="entry name" value="AAA+_ATPase"/>
</dbReference>
<reference evidence="11" key="1">
    <citation type="submission" date="2022-07" db="EMBL/GenBank/DDBJ databases">
        <title>Phylogenomic reconstructions and comparative analyses of Kickxellomycotina fungi.</title>
        <authorList>
            <person name="Reynolds N.K."/>
            <person name="Stajich J.E."/>
            <person name="Barry K."/>
            <person name="Grigoriev I.V."/>
            <person name="Crous P."/>
            <person name="Smith M.E."/>
        </authorList>
    </citation>
    <scope>NUCLEOTIDE SEQUENCE</scope>
    <source>
        <strain evidence="11">RSA 1196</strain>
    </source>
</reference>